<dbReference type="InterPro" id="IPR054502">
    <property type="entry name" value="bHLH-TF_ACT-like_plant"/>
</dbReference>
<sequence>MASPTLSLEVQTMQGYSLAAGNTTFVKSTITKEDENNTATIDVSGANLDTTLPEIALKVLDKKILLNVYCEKRKGILTTIIEELEKYDFSVVTFSMIPIENTTMDITIVAQMENGFNQNLKDLTKTLRLALVVASPEH</sequence>
<dbReference type="AlphaFoldDB" id="A0A803L1Y8"/>
<keyword evidence="5" id="KW-1185">Reference proteome</keyword>
<evidence type="ECO:0000259" key="3">
    <source>
        <dbReference type="Pfam" id="PF22754"/>
    </source>
</evidence>
<evidence type="ECO:0000256" key="2">
    <source>
        <dbReference type="ARBA" id="ARBA00023242"/>
    </source>
</evidence>
<accession>A0A803L1Y8</accession>
<dbReference type="InterPro" id="IPR052610">
    <property type="entry name" value="bHLH_transcription_regulator"/>
</dbReference>
<evidence type="ECO:0000256" key="1">
    <source>
        <dbReference type="ARBA" id="ARBA00004123"/>
    </source>
</evidence>
<organism evidence="4 5">
    <name type="scientific">Chenopodium quinoa</name>
    <name type="common">Quinoa</name>
    <dbReference type="NCBI Taxonomy" id="63459"/>
    <lineage>
        <taxon>Eukaryota</taxon>
        <taxon>Viridiplantae</taxon>
        <taxon>Streptophyta</taxon>
        <taxon>Embryophyta</taxon>
        <taxon>Tracheophyta</taxon>
        <taxon>Spermatophyta</taxon>
        <taxon>Magnoliopsida</taxon>
        <taxon>eudicotyledons</taxon>
        <taxon>Gunneridae</taxon>
        <taxon>Pentapetalae</taxon>
        <taxon>Caryophyllales</taxon>
        <taxon>Chenopodiaceae</taxon>
        <taxon>Chenopodioideae</taxon>
        <taxon>Atripliceae</taxon>
        <taxon>Chenopodium</taxon>
    </lineage>
</organism>
<protein>
    <recommendedName>
        <fullName evidence="3">Plant bHLH transcription factor ACT-like domain-containing protein</fullName>
    </recommendedName>
</protein>
<keyword evidence="2" id="KW-0539">Nucleus</keyword>
<dbReference type="Proteomes" id="UP000596660">
    <property type="component" value="Unplaced"/>
</dbReference>
<proteinExistence type="predicted"/>
<name>A0A803L1Y8_CHEQI</name>
<reference evidence="4" key="1">
    <citation type="journal article" date="2017" name="Nature">
        <title>The genome of Chenopodium quinoa.</title>
        <authorList>
            <person name="Jarvis D.E."/>
            <person name="Ho Y.S."/>
            <person name="Lightfoot D.J."/>
            <person name="Schmoeckel S.M."/>
            <person name="Li B."/>
            <person name="Borm T.J.A."/>
            <person name="Ohyanagi H."/>
            <person name="Mineta K."/>
            <person name="Michell C.T."/>
            <person name="Saber N."/>
            <person name="Kharbatia N.M."/>
            <person name="Rupper R.R."/>
            <person name="Sharp A.R."/>
            <person name="Dally N."/>
            <person name="Boughton B.A."/>
            <person name="Woo Y.H."/>
            <person name="Gao G."/>
            <person name="Schijlen E.G.W.M."/>
            <person name="Guo X."/>
            <person name="Momin A.A."/>
            <person name="Negrao S."/>
            <person name="Al-Babili S."/>
            <person name="Gehring C."/>
            <person name="Roessner U."/>
            <person name="Jung C."/>
            <person name="Murphy K."/>
            <person name="Arold S.T."/>
            <person name="Gojobori T."/>
            <person name="van der Linden C.G."/>
            <person name="van Loo E.N."/>
            <person name="Jellen E.N."/>
            <person name="Maughan P.J."/>
            <person name="Tester M."/>
        </authorList>
    </citation>
    <scope>NUCLEOTIDE SEQUENCE [LARGE SCALE GENOMIC DNA]</scope>
    <source>
        <strain evidence="4">cv. PI 614886</strain>
    </source>
</reference>
<comment type="subcellular location">
    <subcellularLocation>
        <location evidence="1">Nucleus</location>
    </subcellularLocation>
</comment>
<dbReference type="Pfam" id="PF22754">
    <property type="entry name" value="bHLH-TF_ACT-like_plant"/>
    <property type="match status" value="1"/>
</dbReference>
<evidence type="ECO:0000313" key="5">
    <source>
        <dbReference type="Proteomes" id="UP000596660"/>
    </source>
</evidence>
<dbReference type="Gramene" id="AUR62005876-RA">
    <property type="protein sequence ID" value="AUR62005876-RA:cds"/>
    <property type="gene ID" value="AUR62005876"/>
</dbReference>
<dbReference type="PANTHER" id="PTHR45959:SF2">
    <property type="entry name" value="BHLH TRANSCRIPTION FACTOR"/>
    <property type="match status" value="1"/>
</dbReference>
<dbReference type="EnsemblPlants" id="AUR62005876-RA">
    <property type="protein sequence ID" value="AUR62005876-RA:cds"/>
    <property type="gene ID" value="AUR62005876"/>
</dbReference>
<dbReference type="OMA" id="MENGFNQ"/>
<evidence type="ECO:0000313" key="4">
    <source>
        <dbReference type="EnsemblPlants" id="AUR62005876-RA:cds"/>
    </source>
</evidence>
<reference evidence="4" key="2">
    <citation type="submission" date="2021-03" db="UniProtKB">
        <authorList>
            <consortium name="EnsemblPlants"/>
        </authorList>
    </citation>
    <scope>IDENTIFICATION</scope>
</reference>
<dbReference type="PANTHER" id="PTHR45959">
    <property type="entry name" value="BHLH TRANSCRIPTION FACTOR"/>
    <property type="match status" value="1"/>
</dbReference>
<feature type="domain" description="Plant bHLH transcription factor ACT-like" evidence="3">
    <location>
        <begin position="58"/>
        <end position="110"/>
    </location>
</feature>